<organism evidence="1 2">
    <name type="scientific">[Clostridium] polysaccharolyticum</name>
    <dbReference type="NCBI Taxonomy" id="29364"/>
    <lineage>
        <taxon>Bacteria</taxon>
        <taxon>Bacillati</taxon>
        <taxon>Bacillota</taxon>
        <taxon>Clostridia</taxon>
        <taxon>Lachnospirales</taxon>
        <taxon>Lachnospiraceae</taxon>
    </lineage>
</organism>
<dbReference type="EMBL" id="FOHN01000006">
    <property type="protein sequence ID" value="SET00253.1"/>
    <property type="molecule type" value="Genomic_DNA"/>
</dbReference>
<evidence type="ECO:0000313" key="2">
    <source>
        <dbReference type="Proteomes" id="UP000199800"/>
    </source>
</evidence>
<sequence length="193" mass="22633">MTTNKIVIEKFDNAVKSIVDKKVIEKKKGNEIVIIEDQKIAAKNSKNVQVRIRRIGNNSFAFKMDIRPHNVYLLDRPTMINDELVLRVEEEKITAFILELKSKDPKKARKQICYGKQYADFLIGILELEMDYFFKEKEYRGYVFTTNTKYRRPVVRSGYLSKEKTDQEIGDIYIKYLGDAPSYDFGELGLEIR</sequence>
<gene>
    <name evidence="1" type="ORF">SAMN04487772_106126</name>
</gene>
<evidence type="ECO:0000313" key="1">
    <source>
        <dbReference type="EMBL" id="SET00253.1"/>
    </source>
</evidence>
<name>A0A1I0B0P6_9FIRM</name>
<dbReference type="Proteomes" id="UP000199800">
    <property type="component" value="Unassembled WGS sequence"/>
</dbReference>
<proteinExistence type="predicted"/>
<accession>A0A1I0B0P6</accession>
<reference evidence="1 2" key="1">
    <citation type="submission" date="2016-10" db="EMBL/GenBank/DDBJ databases">
        <authorList>
            <person name="de Groot N.N."/>
        </authorList>
    </citation>
    <scope>NUCLEOTIDE SEQUENCE [LARGE SCALE GENOMIC DNA]</scope>
    <source>
        <strain evidence="1 2">DSM 1801</strain>
    </source>
</reference>
<dbReference type="AlphaFoldDB" id="A0A1I0B0P6"/>
<keyword evidence="2" id="KW-1185">Reference proteome</keyword>
<protein>
    <submittedName>
        <fullName evidence="1">Uncharacterized protein</fullName>
    </submittedName>
</protein>
<dbReference type="STRING" id="29364.SAMN04487772_106126"/>